<dbReference type="InterPro" id="IPR000847">
    <property type="entry name" value="LysR_HTH_N"/>
</dbReference>
<dbReference type="GO" id="GO:0000976">
    <property type="term" value="F:transcription cis-regulatory region binding"/>
    <property type="evidence" value="ECO:0007669"/>
    <property type="project" value="TreeGrafter"/>
</dbReference>
<comment type="similarity">
    <text evidence="1">Belongs to the LysR transcriptional regulatory family.</text>
</comment>
<dbReference type="Gene3D" id="3.40.190.290">
    <property type="match status" value="1"/>
</dbReference>
<proteinExistence type="inferred from homology"/>
<keyword evidence="4" id="KW-0804">Transcription</keyword>
<reference evidence="6 7" key="1">
    <citation type="submission" date="2019-07" db="EMBL/GenBank/DDBJ databases">
        <title>Whole genome shotgun sequence of Oceanobacillus sojae NBRC 105379.</title>
        <authorList>
            <person name="Hosoyama A."/>
            <person name="Uohara A."/>
            <person name="Ohji S."/>
            <person name="Ichikawa N."/>
        </authorList>
    </citation>
    <scope>NUCLEOTIDE SEQUENCE [LARGE SCALE GENOMIC DNA]</scope>
    <source>
        <strain evidence="6 7">NBRC 105379</strain>
    </source>
</reference>
<dbReference type="PROSITE" id="PS50931">
    <property type="entry name" value="HTH_LYSR"/>
    <property type="match status" value="1"/>
</dbReference>
<keyword evidence="2" id="KW-0805">Transcription regulation</keyword>
<name>A0A511ZH78_9BACI</name>
<gene>
    <name evidence="6" type="ORF">OSO01_15370</name>
</gene>
<dbReference type="AlphaFoldDB" id="A0A511ZH78"/>
<dbReference type="Proteomes" id="UP000321558">
    <property type="component" value="Unassembled WGS sequence"/>
</dbReference>
<evidence type="ECO:0000313" key="7">
    <source>
        <dbReference type="Proteomes" id="UP000321558"/>
    </source>
</evidence>
<sequence length="298" mass="34969">MNFNQIEAFLTTIRLGSLSKAANHLYVSQSTVSQRLHSIEKEYGILLLNRDRGVKGISLTDEGERFYQIALEYELLHAEAKNMKMRSGNMTITIGAVDSVHNYIFQNLYKKITEEILNIRLAVRTYQSNEIYSLIEQRKIDIGLSLQERILRHIHLKKLFAEQLVLVQCRKRGEQRKVIANETLLPENQLYIYWGIDYQIWQEKHWGSSSNSHIQIDTVKMLQEFIVDSNLWAIVPVSVARSLYKDEIVNVYMLEDPPPDRICYIVEREGGNRYSKKINEILRHSMEEIENIVRPWNE</sequence>
<accession>A0A511ZH78</accession>
<evidence type="ECO:0000256" key="2">
    <source>
        <dbReference type="ARBA" id="ARBA00023015"/>
    </source>
</evidence>
<dbReference type="Gene3D" id="1.10.10.10">
    <property type="entry name" value="Winged helix-like DNA-binding domain superfamily/Winged helix DNA-binding domain"/>
    <property type="match status" value="1"/>
</dbReference>
<dbReference type="Pfam" id="PF00126">
    <property type="entry name" value="HTH_1"/>
    <property type="match status" value="1"/>
</dbReference>
<organism evidence="6 7">
    <name type="scientific">Oceanobacillus sojae</name>
    <dbReference type="NCBI Taxonomy" id="582851"/>
    <lineage>
        <taxon>Bacteria</taxon>
        <taxon>Bacillati</taxon>
        <taxon>Bacillota</taxon>
        <taxon>Bacilli</taxon>
        <taxon>Bacillales</taxon>
        <taxon>Bacillaceae</taxon>
        <taxon>Oceanobacillus</taxon>
    </lineage>
</organism>
<dbReference type="InterPro" id="IPR036388">
    <property type="entry name" value="WH-like_DNA-bd_sf"/>
</dbReference>
<dbReference type="Pfam" id="PF03466">
    <property type="entry name" value="LysR_substrate"/>
    <property type="match status" value="1"/>
</dbReference>
<dbReference type="GO" id="GO:0003700">
    <property type="term" value="F:DNA-binding transcription factor activity"/>
    <property type="evidence" value="ECO:0007669"/>
    <property type="project" value="InterPro"/>
</dbReference>
<evidence type="ECO:0000313" key="6">
    <source>
        <dbReference type="EMBL" id="GEN86798.1"/>
    </source>
</evidence>
<keyword evidence="3" id="KW-0238">DNA-binding</keyword>
<keyword evidence="7" id="KW-1185">Reference proteome</keyword>
<dbReference type="EMBL" id="BJYM01000005">
    <property type="protein sequence ID" value="GEN86798.1"/>
    <property type="molecule type" value="Genomic_DNA"/>
</dbReference>
<comment type="caution">
    <text evidence="6">The sequence shown here is derived from an EMBL/GenBank/DDBJ whole genome shotgun (WGS) entry which is preliminary data.</text>
</comment>
<evidence type="ECO:0000256" key="1">
    <source>
        <dbReference type="ARBA" id="ARBA00009437"/>
    </source>
</evidence>
<protein>
    <recommendedName>
        <fullName evidence="5">HTH lysR-type domain-containing protein</fullName>
    </recommendedName>
</protein>
<evidence type="ECO:0000256" key="4">
    <source>
        <dbReference type="ARBA" id="ARBA00023163"/>
    </source>
</evidence>
<evidence type="ECO:0000256" key="3">
    <source>
        <dbReference type="ARBA" id="ARBA00023125"/>
    </source>
</evidence>
<dbReference type="InterPro" id="IPR005119">
    <property type="entry name" value="LysR_subst-bd"/>
</dbReference>
<dbReference type="OrthoDB" id="63123at2"/>
<dbReference type="SUPFAM" id="SSF46785">
    <property type="entry name" value="Winged helix' DNA-binding domain"/>
    <property type="match status" value="1"/>
</dbReference>
<dbReference type="SUPFAM" id="SSF53850">
    <property type="entry name" value="Periplasmic binding protein-like II"/>
    <property type="match status" value="1"/>
</dbReference>
<dbReference type="InterPro" id="IPR036390">
    <property type="entry name" value="WH_DNA-bd_sf"/>
</dbReference>
<dbReference type="STRING" id="582851.GCA_900162665_03256"/>
<evidence type="ECO:0000259" key="5">
    <source>
        <dbReference type="PROSITE" id="PS50931"/>
    </source>
</evidence>
<dbReference type="CDD" id="cd05466">
    <property type="entry name" value="PBP2_LTTR_substrate"/>
    <property type="match status" value="1"/>
</dbReference>
<feature type="domain" description="HTH lysR-type" evidence="5">
    <location>
        <begin position="1"/>
        <end position="60"/>
    </location>
</feature>
<dbReference type="PANTHER" id="PTHR30126">
    <property type="entry name" value="HTH-TYPE TRANSCRIPTIONAL REGULATOR"/>
    <property type="match status" value="1"/>
</dbReference>
<dbReference type="PANTHER" id="PTHR30126:SF40">
    <property type="entry name" value="HTH-TYPE TRANSCRIPTIONAL REGULATOR GLTR"/>
    <property type="match status" value="1"/>
</dbReference>
<dbReference type="RefSeq" id="WP_147209827.1">
    <property type="nucleotide sequence ID" value="NZ_BJYM01000005.1"/>
</dbReference>